<organism evidence="1">
    <name type="scientific">Oryza barthii</name>
    <dbReference type="NCBI Taxonomy" id="65489"/>
    <lineage>
        <taxon>Eukaryota</taxon>
        <taxon>Viridiplantae</taxon>
        <taxon>Streptophyta</taxon>
        <taxon>Embryophyta</taxon>
        <taxon>Tracheophyta</taxon>
        <taxon>Spermatophyta</taxon>
        <taxon>Magnoliopsida</taxon>
        <taxon>Liliopsida</taxon>
        <taxon>Poales</taxon>
        <taxon>Poaceae</taxon>
        <taxon>BOP clade</taxon>
        <taxon>Oryzoideae</taxon>
        <taxon>Oryzeae</taxon>
        <taxon>Oryzinae</taxon>
        <taxon>Oryza</taxon>
    </lineage>
</organism>
<dbReference type="Proteomes" id="UP000026960">
    <property type="component" value="Chromosome 2"/>
</dbReference>
<evidence type="ECO:0008006" key="3">
    <source>
        <dbReference type="Google" id="ProtNLM"/>
    </source>
</evidence>
<dbReference type="AlphaFoldDB" id="A0A0D3F2B2"/>
<dbReference type="HOGENOM" id="CLU_1654830_0_0_1"/>
<evidence type="ECO:0000313" key="1">
    <source>
        <dbReference type="EnsemblPlants" id="OBART02G08290.1"/>
    </source>
</evidence>
<reference evidence="1" key="2">
    <citation type="submission" date="2015-03" db="UniProtKB">
        <authorList>
            <consortium name="EnsemblPlants"/>
        </authorList>
    </citation>
    <scope>IDENTIFICATION</scope>
</reference>
<dbReference type="EnsemblPlants" id="OBART02G08290.1">
    <property type="protein sequence ID" value="OBART02G08290.1"/>
    <property type="gene ID" value="OBART02G08290"/>
</dbReference>
<dbReference type="PaxDb" id="65489-OBART02G08290.1"/>
<sequence>MDTKIISYKDIVKATKGFSSENLLVQYPSEMFKRAPWSLRHGGPTSFMEECEALKNIRHRNLIKSSTYVPPSLDPKGPGSLASHVRISQIVNLMQSLSFVNTLADCNYGYMPVSNPNQWQQARTVHEWWKNTTTLRGVPLKALRTLTLLSGMGDLERKKS</sequence>
<dbReference type="Gramene" id="OBART02G08290.1">
    <property type="protein sequence ID" value="OBART02G08290.1"/>
    <property type="gene ID" value="OBART02G08290"/>
</dbReference>
<accession>A0A0D3F2B2</accession>
<dbReference type="EnsemblPlants" id="OBART02G08300.1">
    <property type="protein sequence ID" value="OBART02G08300.1"/>
    <property type="gene ID" value="OBART02G08300"/>
</dbReference>
<proteinExistence type="predicted"/>
<keyword evidence="2" id="KW-1185">Reference proteome</keyword>
<reference evidence="1" key="1">
    <citation type="journal article" date="2009" name="Rice">
        <title>De Novo Next Generation Sequencing of Plant Genomes.</title>
        <authorList>
            <person name="Rounsley S."/>
            <person name="Marri P.R."/>
            <person name="Yu Y."/>
            <person name="He R."/>
            <person name="Sisneros N."/>
            <person name="Goicoechea J.L."/>
            <person name="Lee S.J."/>
            <person name="Angelova A."/>
            <person name="Kudrna D."/>
            <person name="Luo M."/>
            <person name="Affourtit J."/>
            <person name="Desany B."/>
            <person name="Knight J."/>
            <person name="Niazi F."/>
            <person name="Egholm M."/>
            <person name="Wing R.A."/>
        </authorList>
    </citation>
    <scope>NUCLEOTIDE SEQUENCE [LARGE SCALE GENOMIC DNA]</scope>
    <source>
        <strain evidence="1">IRGC 105608</strain>
    </source>
</reference>
<name>A0A0D3F2B2_9ORYZ</name>
<dbReference type="STRING" id="65489.A0A0D3F2B2"/>
<dbReference type="Gramene" id="OBART02G08300.1">
    <property type="protein sequence ID" value="OBART02G08300.1"/>
    <property type="gene ID" value="OBART02G08300"/>
</dbReference>
<evidence type="ECO:0000313" key="2">
    <source>
        <dbReference type="Proteomes" id="UP000026960"/>
    </source>
</evidence>
<protein>
    <recommendedName>
        <fullName evidence="3">Serine-threonine/tyrosine-protein kinase catalytic domain-containing protein</fullName>
    </recommendedName>
</protein>